<keyword evidence="2" id="KW-0479">Metal-binding</keyword>
<dbReference type="JaponicusDB" id="SJAG_01418">
    <property type="gene designation" value="dph3"/>
</dbReference>
<sequence length="80" mass="9138">MSFYDEIELEDFTFDSVNNIYTFPCPCGDRFEISLEDLKNGEDVARCPSCSLIVRVIFDEDMFVETEDTEQVEAPVVVVA</sequence>
<evidence type="ECO:0000313" key="11">
    <source>
        <dbReference type="Proteomes" id="UP000001744"/>
    </source>
</evidence>
<comment type="catalytic activity">
    <reaction evidence="5">
        <text>[3Fe-4S](1+)-[protein] + Fe(2+)-[Dph3] = [3Fe-4S](0)-[protein] + Fe(3+)-[Dph3]</text>
        <dbReference type="Rhea" id="RHEA:71235"/>
        <dbReference type="Rhea" id="RHEA-COMP:17996"/>
        <dbReference type="Rhea" id="RHEA-COMP:17997"/>
        <dbReference type="Rhea" id="RHEA-COMP:18002"/>
        <dbReference type="Rhea" id="RHEA-COMP:18003"/>
        <dbReference type="ChEBI" id="CHEBI:29033"/>
        <dbReference type="ChEBI" id="CHEBI:29034"/>
        <dbReference type="ChEBI" id="CHEBI:33751"/>
        <dbReference type="ChEBI" id="CHEBI:47402"/>
        <dbReference type="ChEBI" id="CHEBI:83228"/>
    </reaction>
</comment>
<dbReference type="OMA" id="LFTYPCP"/>
<organism evidence="9 11">
    <name type="scientific">Schizosaccharomyces japonicus (strain yFS275 / FY16936)</name>
    <name type="common">Fission yeast</name>
    <dbReference type="NCBI Taxonomy" id="402676"/>
    <lineage>
        <taxon>Eukaryota</taxon>
        <taxon>Fungi</taxon>
        <taxon>Dikarya</taxon>
        <taxon>Ascomycota</taxon>
        <taxon>Taphrinomycotina</taxon>
        <taxon>Schizosaccharomycetes</taxon>
        <taxon>Schizosaccharomycetales</taxon>
        <taxon>Schizosaccharomycetaceae</taxon>
        <taxon>Schizosaccharomyces</taxon>
    </lineage>
</organism>
<dbReference type="OrthoDB" id="66964at2759"/>
<dbReference type="GO" id="GO:0017183">
    <property type="term" value="P:protein histidyl modification to diphthamide"/>
    <property type="evidence" value="ECO:0007669"/>
    <property type="project" value="UniProtKB-UniPathway"/>
</dbReference>
<dbReference type="Proteomes" id="UP000001744">
    <property type="component" value="Unassembled WGS sequence"/>
</dbReference>
<comment type="pathway">
    <text evidence="1">Protein modification; peptidyl-diphthamide biosynthesis.</text>
</comment>
<keyword evidence="3" id="KW-0408">Iron</keyword>
<comment type="similarity">
    <text evidence="4">Belongs to the DPH3 family.</text>
</comment>
<dbReference type="VEuPathDB" id="FungiDB:SJAG_01418"/>
<dbReference type="EMBL" id="KE651168">
    <property type="protein sequence ID" value="EEB06373.1"/>
    <property type="molecule type" value="Genomic_DNA"/>
</dbReference>
<reference evidence="9 11" key="1">
    <citation type="journal article" date="2011" name="Science">
        <title>Comparative functional genomics of the fission yeasts.</title>
        <authorList>
            <person name="Rhind N."/>
            <person name="Chen Z."/>
            <person name="Yassour M."/>
            <person name="Thompson D.A."/>
            <person name="Haas B.J."/>
            <person name="Habib N."/>
            <person name="Wapinski I."/>
            <person name="Roy S."/>
            <person name="Lin M.F."/>
            <person name="Heiman D.I."/>
            <person name="Young S.K."/>
            <person name="Furuya K."/>
            <person name="Guo Y."/>
            <person name="Pidoux A."/>
            <person name="Chen H.M."/>
            <person name="Robbertse B."/>
            <person name="Goldberg J.M."/>
            <person name="Aoki K."/>
            <person name="Bayne E.H."/>
            <person name="Berlin A.M."/>
            <person name="Desjardins C.A."/>
            <person name="Dobbs E."/>
            <person name="Dukaj L."/>
            <person name="Fan L."/>
            <person name="FitzGerald M.G."/>
            <person name="French C."/>
            <person name="Gujja S."/>
            <person name="Hansen K."/>
            <person name="Keifenheim D."/>
            <person name="Levin J.Z."/>
            <person name="Mosher R.A."/>
            <person name="Mueller C.A."/>
            <person name="Pfiffner J."/>
            <person name="Priest M."/>
            <person name="Russ C."/>
            <person name="Smialowska A."/>
            <person name="Swoboda P."/>
            <person name="Sykes S.M."/>
            <person name="Vaughn M."/>
            <person name="Vengrova S."/>
            <person name="Yoder R."/>
            <person name="Zeng Q."/>
            <person name="Allshire R."/>
            <person name="Baulcombe D."/>
            <person name="Birren B.W."/>
            <person name="Brown W."/>
            <person name="Ekwall K."/>
            <person name="Kellis M."/>
            <person name="Leatherwood J."/>
            <person name="Levin H."/>
            <person name="Margalit H."/>
            <person name="Martienssen R."/>
            <person name="Nieduszynski C.A."/>
            <person name="Spatafora J.W."/>
            <person name="Friedman N."/>
            <person name="Dalgaard J.Z."/>
            <person name="Baumann P."/>
            <person name="Niki H."/>
            <person name="Regev A."/>
            <person name="Nusbaum C."/>
        </authorList>
    </citation>
    <scope>NUCLEOTIDE SEQUENCE [LARGE SCALE GENOMIC DNA]</scope>
    <source>
        <strain evidence="11">yFS275 / FY16936</strain>
    </source>
</reference>
<dbReference type="InterPro" id="IPR007872">
    <property type="entry name" value="DPH_MB_dom"/>
</dbReference>
<feature type="domain" description="DPH-type MB" evidence="8">
    <location>
        <begin position="3"/>
        <end position="59"/>
    </location>
</feature>
<dbReference type="InterPro" id="IPR036671">
    <property type="entry name" value="DPH_MB_sf"/>
</dbReference>
<dbReference type="UniPathway" id="UPA00559"/>
<dbReference type="FunFam" id="3.10.660.10:FF:000001">
    <property type="entry name" value="Diphthamide biosynthesis 3"/>
    <property type="match status" value="1"/>
</dbReference>
<evidence type="ECO:0000256" key="3">
    <source>
        <dbReference type="ARBA" id="ARBA00023004"/>
    </source>
</evidence>
<dbReference type="RefSeq" id="XP_002172666.1">
    <property type="nucleotide sequence ID" value="XM_002172630.2"/>
</dbReference>
<dbReference type="Pfam" id="PF05207">
    <property type="entry name" value="Zn_ribbon_CSL"/>
    <property type="match status" value="1"/>
</dbReference>
<dbReference type="SUPFAM" id="SSF144217">
    <property type="entry name" value="CSL zinc finger"/>
    <property type="match status" value="1"/>
</dbReference>
<dbReference type="GeneID" id="7048173"/>
<dbReference type="PROSITE" id="PS51074">
    <property type="entry name" value="DPH_MB"/>
    <property type="match status" value="1"/>
</dbReference>
<keyword evidence="11" id="KW-1185">Reference proteome</keyword>
<comment type="catalytic activity">
    <reaction evidence="7">
        <text>2 [3Fe-4S](0)-[protein] + 2 Fe(2+)-[Dph3] + NADH = 2 [4Fe-4S](1+)-[protein] + 2 [Dph3] + NAD(+) + H(+)</text>
        <dbReference type="Rhea" id="RHEA:71239"/>
        <dbReference type="Rhea" id="RHEA-COMP:17997"/>
        <dbReference type="Rhea" id="RHEA-COMP:17998"/>
        <dbReference type="Rhea" id="RHEA-COMP:18001"/>
        <dbReference type="Rhea" id="RHEA-COMP:18002"/>
        <dbReference type="ChEBI" id="CHEBI:15378"/>
        <dbReference type="ChEBI" id="CHEBI:29033"/>
        <dbReference type="ChEBI" id="CHEBI:33723"/>
        <dbReference type="ChEBI" id="CHEBI:47402"/>
        <dbReference type="ChEBI" id="CHEBI:57540"/>
        <dbReference type="ChEBI" id="CHEBI:57945"/>
        <dbReference type="ChEBI" id="CHEBI:83228"/>
    </reaction>
</comment>
<evidence type="ECO:0000256" key="6">
    <source>
        <dbReference type="ARBA" id="ARBA00041070"/>
    </source>
</evidence>
<dbReference type="InterPro" id="IPR044248">
    <property type="entry name" value="DPH3/4-like"/>
</dbReference>
<evidence type="ECO:0000313" key="9">
    <source>
        <dbReference type="EMBL" id="EEB06373.1"/>
    </source>
</evidence>
<dbReference type="eggNOG" id="KOG2923">
    <property type="taxonomic scope" value="Eukaryota"/>
</dbReference>
<evidence type="ECO:0000313" key="10">
    <source>
        <dbReference type="JaponicusDB" id="SJAG_01418"/>
    </source>
</evidence>
<dbReference type="GO" id="GO:0046872">
    <property type="term" value="F:metal ion binding"/>
    <property type="evidence" value="ECO:0007669"/>
    <property type="project" value="UniProtKB-KW"/>
</dbReference>
<evidence type="ECO:0000259" key="8">
    <source>
        <dbReference type="PROSITE" id="PS51074"/>
    </source>
</evidence>
<evidence type="ECO:0000256" key="5">
    <source>
        <dbReference type="ARBA" id="ARBA00036267"/>
    </source>
</evidence>
<protein>
    <recommendedName>
        <fullName evidence="6">Diphthamide biosynthesis protein 3</fullName>
    </recommendedName>
</protein>
<dbReference type="AlphaFoldDB" id="B6JXV5"/>
<name>B6JXV5_SCHJY</name>
<dbReference type="STRING" id="402676.B6JXV5"/>
<proteinExistence type="inferred from homology"/>
<evidence type="ECO:0000256" key="7">
    <source>
        <dbReference type="ARBA" id="ARBA00048125"/>
    </source>
</evidence>
<dbReference type="PANTHER" id="PTHR21454">
    <property type="entry name" value="DPH3 HOMOLOG-RELATED"/>
    <property type="match status" value="1"/>
</dbReference>
<dbReference type="HOGENOM" id="CLU_155991_4_1_1"/>
<dbReference type="Gene3D" id="3.10.660.10">
    <property type="entry name" value="DPH Zinc finger"/>
    <property type="match status" value="1"/>
</dbReference>
<accession>B6JXV5</accession>
<evidence type="ECO:0000256" key="2">
    <source>
        <dbReference type="ARBA" id="ARBA00022723"/>
    </source>
</evidence>
<dbReference type="PANTHER" id="PTHR21454:SF31">
    <property type="entry name" value="DIPHTHAMIDE BIOSYNTHESIS PROTEIN 3"/>
    <property type="match status" value="1"/>
</dbReference>
<gene>
    <name evidence="10" type="primary">dph3</name>
    <name evidence="9" type="ORF">SJAG_01418</name>
</gene>
<evidence type="ECO:0000256" key="1">
    <source>
        <dbReference type="ARBA" id="ARBA00005156"/>
    </source>
</evidence>
<evidence type="ECO:0000256" key="4">
    <source>
        <dbReference type="ARBA" id="ARBA00024032"/>
    </source>
</evidence>